<evidence type="ECO:0008006" key="4">
    <source>
        <dbReference type="Google" id="ProtNLM"/>
    </source>
</evidence>
<keyword evidence="1" id="KW-1133">Transmembrane helix</keyword>
<organism evidence="2 3">
    <name type="scientific">Gluconobacter kondonii</name>
    <dbReference type="NCBI Taxonomy" id="941463"/>
    <lineage>
        <taxon>Bacteria</taxon>
        <taxon>Pseudomonadati</taxon>
        <taxon>Pseudomonadota</taxon>
        <taxon>Alphaproteobacteria</taxon>
        <taxon>Acetobacterales</taxon>
        <taxon>Acetobacteraceae</taxon>
        <taxon>Gluconobacter</taxon>
    </lineage>
</organism>
<evidence type="ECO:0000313" key="3">
    <source>
        <dbReference type="Proteomes" id="UP001156629"/>
    </source>
</evidence>
<feature type="transmembrane region" description="Helical" evidence="1">
    <location>
        <begin position="6"/>
        <end position="30"/>
    </location>
</feature>
<evidence type="ECO:0000313" key="2">
    <source>
        <dbReference type="EMBL" id="GLQ66674.1"/>
    </source>
</evidence>
<keyword evidence="1" id="KW-0472">Membrane</keyword>
<proteinExistence type="predicted"/>
<evidence type="ECO:0000256" key="1">
    <source>
        <dbReference type="SAM" id="Phobius"/>
    </source>
</evidence>
<comment type="caution">
    <text evidence="2">The sequence shown here is derived from an EMBL/GenBank/DDBJ whole genome shotgun (WGS) entry which is preliminary data.</text>
</comment>
<keyword evidence="3" id="KW-1185">Reference proteome</keyword>
<gene>
    <name evidence="2" type="ORF">GCM10007870_22590</name>
</gene>
<dbReference type="Proteomes" id="UP001156629">
    <property type="component" value="Unassembled WGS sequence"/>
</dbReference>
<accession>A0ABQ5WVM4</accession>
<name>A0ABQ5WVM4_9PROT</name>
<sequence length="42" mass="4834">MRVGIVTAIGIKLSFAQINNLLNILVFFMFNNKNMKKHIEDP</sequence>
<protein>
    <recommendedName>
        <fullName evidence="4">Transposase</fullName>
    </recommendedName>
</protein>
<dbReference type="EMBL" id="BSNV01000025">
    <property type="protein sequence ID" value="GLQ66674.1"/>
    <property type="molecule type" value="Genomic_DNA"/>
</dbReference>
<reference evidence="3" key="1">
    <citation type="journal article" date="2019" name="Int. J. Syst. Evol. Microbiol.">
        <title>The Global Catalogue of Microorganisms (GCM) 10K type strain sequencing project: providing services to taxonomists for standard genome sequencing and annotation.</title>
        <authorList>
            <consortium name="The Broad Institute Genomics Platform"/>
            <consortium name="The Broad Institute Genome Sequencing Center for Infectious Disease"/>
            <person name="Wu L."/>
            <person name="Ma J."/>
        </authorList>
    </citation>
    <scope>NUCLEOTIDE SEQUENCE [LARGE SCALE GENOMIC DNA]</scope>
    <source>
        <strain evidence="3">NBRC 3266</strain>
    </source>
</reference>
<keyword evidence="1" id="KW-0812">Transmembrane</keyword>